<dbReference type="OMA" id="DAQKWYA"/>
<dbReference type="PROSITE" id="PS00786">
    <property type="entry name" value="5_NUCLEOTIDASE_2"/>
    <property type="match status" value="1"/>
</dbReference>
<dbReference type="InterPro" id="IPR006146">
    <property type="entry name" value="5'-Nucleotdase_CS"/>
</dbReference>
<dbReference type="GO" id="GO:0009166">
    <property type="term" value="P:nucleotide catabolic process"/>
    <property type="evidence" value="ECO:0007669"/>
    <property type="project" value="InterPro"/>
</dbReference>
<dbReference type="GO" id="GO:0000166">
    <property type="term" value="F:nucleotide binding"/>
    <property type="evidence" value="ECO:0007669"/>
    <property type="project" value="InterPro"/>
</dbReference>
<organism evidence="6 7">
    <name type="scientific">Gemmatimonas aurantiaca</name>
    <dbReference type="NCBI Taxonomy" id="173480"/>
    <lineage>
        <taxon>Bacteria</taxon>
        <taxon>Pseudomonadati</taxon>
        <taxon>Gemmatimonadota</taxon>
        <taxon>Gemmatimonadia</taxon>
        <taxon>Gemmatimonadales</taxon>
        <taxon>Gemmatimonadaceae</taxon>
        <taxon>Gemmatimonas</taxon>
    </lineage>
</organism>
<name>A0A3D4V5T2_9BACT</name>
<feature type="domain" description="5'-Nucleotidase C-terminal" evidence="5">
    <location>
        <begin position="896"/>
        <end position="1027"/>
    </location>
</feature>
<feature type="signal peptide" evidence="3">
    <location>
        <begin position="1"/>
        <end position="32"/>
    </location>
</feature>
<protein>
    <recommendedName>
        <fullName evidence="8">2',3'-cyclic-nucleotide 2'-phosphodiesterase</fullName>
    </recommendedName>
</protein>
<dbReference type="PANTHER" id="PTHR11575:SF6">
    <property type="entry name" value="2',3'-CYCLIC-NUCLEOTIDE 2'-PHOSPHODIESTERASE_3'-NUCLEOTIDASE"/>
    <property type="match status" value="1"/>
</dbReference>
<gene>
    <name evidence="6" type="ORF">DGD08_02320</name>
</gene>
<evidence type="ECO:0000256" key="2">
    <source>
        <dbReference type="ARBA" id="ARBA00022729"/>
    </source>
</evidence>
<dbReference type="EMBL" id="DPIY01000002">
    <property type="protein sequence ID" value="HCT56028.1"/>
    <property type="molecule type" value="Genomic_DNA"/>
</dbReference>
<keyword evidence="2 3" id="KW-0732">Signal</keyword>
<dbReference type="SUPFAM" id="SSF55816">
    <property type="entry name" value="5'-nucleotidase (syn. UDP-sugar hydrolase), C-terminal domain"/>
    <property type="match status" value="2"/>
</dbReference>
<dbReference type="PANTHER" id="PTHR11575">
    <property type="entry name" value="5'-NUCLEOTIDASE-RELATED"/>
    <property type="match status" value="1"/>
</dbReference>
<evidence type="ECO:0008006" key="8">
    <source>
        <dbReference type="Google" id="ProtNLM"/>
    </source>
</evidence>
<evidence type="ECO:0000313" key="7">
    <source>
        <dbReference type="Proteomes" id="UP000264071"/>
    </source>
</evidence>
<evidence type="ECO:0000256" key="1">
    <source>
        <dbReference type="ARBA" id="ARBA00006654"/>
    </source>
</evidence>
<dbReference type="PRINTS" id="PR01607">
    <property type="entry name" value="APYRASEFAMLY"/>
</dbReference>
<dbReference type="SUPFAM" id="SSF56300">
    <property type="entry name" value="Metallo-dependent phosphatases"/>
    <property type="match status" value="2"/>
</dbReference>
<dbReference type="GO" id="GO:0030288">
    <property type="term" value="C:outer membrane-bounded periplasmic space"/>
    <property type="evidence" value="ECO:0007669"/>
    <property type="project" value="TreeGrafter"/>
</dbReference>
<comment type="similarity">
    <text evidence="1">Belongs to the 5'-nucleotidase family.</text>
</comment>
<evidence type="ECO:0000259" key="4">
    <source>
        <dbReference type="Pfam" id="PF00149"/>
    </source>
</evidence>
<evidence type="ECO:0000256" key="3">
    <source>
        <dbReference type="SAM" id="SignalP"/>
    </source>
</evidence>
<evidence type="ECO:0000313" key="6">
    <source>
        <dbReference type="EMBL" id="HCT56028.1"/>
    </source>
</evidence>
<feature type="domain" description="5'-Nucleotidase C-terminal" evidence="5">
    <location>
        <begin position="350"/>
        <end position="517"/>
    </location>
</feature>
<dbReference type="InterPro" id="IPR036907">
    <property type="entry name" value="5'-Nucleotdase_C_sf"/>
</dbReference>
<dbReference type="AlphaFoldDB" id="A0A3D4V5T2"/>
<dbReference type="InterPro" id="IPR029052">
    <property type="entry name" value="Metallo-depent_PP-like"/>
</dbReference>
<feature type="domain" description="Calcineurin-like phosphoesterase" evidence="4">
    <location>
        <begin position="594"/>
        <end position="822"/>
    </location>
</feature>
<dbReference type="InterPro" id="IPR006179">
    <property type="entry name" value="5_nucleotidase/apyrase"/>
</dbReference>
<feature type="domain" description="Calcineurin-like phosphoesterase" evidence="4">
    <location>
        <begin position="43"/>
        <end position="274"/>
    </location>
</feature>
<feature type="chain" id="PRO_5017656035" description="2',3'-cyclic-nucleotide 2'-phosphodiesterase" evidence="3">
    <location>
        <begin position="33"/>
        <end position="1079"/>
    </location>
</feature>
<dbReference type="Pfam" id="PF00149">
    <property type="entry name" value="Metallophos"/>
    <property type="match status" value="2"/>
</dbReference>
<reference evidence="6 7" key="1">
    <citation type="journal article" date="2018" name="Nat. Biotechnol.">
        <title>A standardized bacterial taxonomy based on genome phylogeny substantially revises the tree of life.</title>
        <authorList>
            <person name="Parks D.H."/>
            <person name="Chuvochina M."/>
            <person name="Waite D.W."/>
            <person name="Rinke C."/>
            <person name="Skarshewski A."/>
            <person name="Chaumeil P.A."/>
            <person name="Hugenholtz P."/>
        </authorList>
    </citation>
    <scope>NUCLEOTIDE SEQUENCE [LARGE SCALE GENOMIC DNA]</scope>
    <source>
        <strain evidence="6">UBA8844</strain>
    </source>
</reference>
<evidence type="ECO:0000259" key="5">
    <source>
        <dbReference type="Pfam" id="PF02872"/>
    </source>
</evidence>
<dbReference type="InterPro" id="IPR004843">
    <property type="entry name" value="Calcineurin-like_PHP"/>
</dbReference>
<dbReference type="GO" id="GO:0016788">
    <property type="term" value="F:hydrolase activity, acting on ester bonds"/>
    <property type="evidence" value="ECO:0007669"/>
    <property type="project" value="InterPro"/>
</dbReference>
<dbReference type="Pfam" id="PF02872">
    <property type="entry name" value="5_nucleotid_C"/>
    <property type="match status" value="2"/>
</dbReference>
<proteinExistence type="inferred from homology"/>
<sequence>MEQLSADRHCPSRRARVLAAALLLGAAAPTLAEGQSAKLDLVIATTTDVHGRLRAWDYYANAPDPAHSLAAAATIVDSVRAAHPGRVVLVEAGDILQGNPLTYVAARVSPPPVHPVIASMNVMRYDAAVLGNHEFNYGVPLLRRAIAQASFPFLAANVQNANGSNFVAPWNMVTRAGVKVAIVGGTTPGSMVWDRDNLKQAGVTVSDIVPAVKSSVAAARRAKADVVIVLLHSGLAERATYDTLATGLPSENVSARIPKEIPGVDVVVFGHSHREVVDTTIGGALVMQARNWAGSVGLGTLSLEKVKGKWTVAARRGERVLVTNHKESPAVLAASVRTHETTRAWVQGTVGQTSVAWRADSARVADVPLMDLVAEVMLRETKADLAAVSAFSLDASLPAGGITRAMISRLYPYDNTLRAVRITGAQLRAYLEHSAKYYRTLTPSGDAPSNGIIDPAVAGYNFDMIAGADYVLDLRQPVGQRVTKLQIRGRDVVATDSFTLAVNNYRQSGGGAYAMLATAPVVYARDTEIRQIIIDEIERAKTIEPSGYFTPNWSIEPAAARELILRELLRGRRAETDGRSSASTMVGTPGQRMLRVIAMSDFHAQLKPRFDGANPMGGAVALSAALRKAQGECVSPACESVIIDAGDLFTGTPASDWDSGRPTVGVVNRFDIAAGALGNHEFDFSQDTLRVRMRELRHAVLGANVRGPDGKLPAWIKADTIVQRGNLRIGIVGAAGTHTSSSAARRKVAGLTFIDPLPVYQERAKALRAAGAQVVLFVVHDGGRCERDRPTVCEGEGIALGKRVAALGAERPDAYIMGHAHVNLTFDFEGMPAVEPTSSGRGIVIIDLPIGGGAARTEIRPVRGDAIEGAEASVDSIVRVATARSEAKEQQPVATIASDLRRRGNQYPLGNLIADAARTMGAGDVGMINNGGIRIDVRAGPLLFGGVHLISPFGNVLTRMRVRGRDLKPMMERTFENGAPHAHVSGLLIEYDSSRADGDRIVRITMANGAAIQPDRIYGVVMNDFMIDDLYTDLQKTAVSTEYLPLRDSDVLAEYLRRQPQPIQADTTVRIRPVTAGAR</sequence>
<dbReference type="Proteomes" id="UP000264071">
    <property type="component" value="Unassembled WGS sequence"/>
</dbReference>
<dbReference type="InterPro" id="IPR008334">
    <property type="entry name" value="5'-Nucleotdase_C"/>
</dbReference>
<dbReference type="Gene3D" id="3.60.21.10">
    <property type="match status" value="2"/>
</dbReference>
<dbReference type="GO" id="GO:0046872">
    <property type="term" value="F:metal ion binding"/>
    <property type="evidence" value="ECO:0007669"/>
    <property type="project" value="InterPro"/>
</dbReference>
<accession>A0A3D4V5T2</accession>
<comment type="caution">
    <text evidence="6">The sequence shown here is derived from an EMBL/GenBank/DDBJ whole genome shotgun (WGS) entry which is preliminary data.</text>
</comment>
<dbReference type="Gene3D" id="3.90.780.10">
    <property type="entry name" value="5'-Nucleotidase, C-terminal domain"/>
    <property type="match status" value="2"/>
</dbReference>